<evidence type="ECO:0000259" key="1">
    <source>
        <dbReference type="Pfam" id="PF07287"/>
    </source>
</evidence>
<dbReference type="EMBL" id="KN847339">
    <property type="protein sequence ID" value="KIW39630.1"/>
    <property type="molecule type" value="Genomic_DNA"/>
</dbReference>
<dbReference type="HOGENOM" id="CLU_012617_0_0_1"/>
<dbReference type="GeneID" id="27360301"/>
<gene>
    <name evidence="3" type="ORF">PV06_08227</name>
</gene>
<keyword evidence="4" id="KW-1185">Reference proteome</keyword>
<evidence type="ECO:0000313" key="3">
    <source>
        <dbReference type="EMBL" id="KIW39630.1"/>
    </source>
</evidence>
<dbReference type="Proteomes" id="UP000053342">
    <property type="component" value="Unassembled WGS sequence"/>
</dbReference>
<feature type="domain" description="Acyclic terpene utilisation N-terminal" evidence="1">
    <location>
        <begin position="16"/>
        <end position="468"/>
    </location>
</feature>
<dbReference type="InterPro" id="IPR056362">
    <property type="entry name" value="AtuA-like_ferredoxin_dom"/>
</dbReference>
<evidence type="ECO:0000259" key="2">
    <source>
        <dbReference type="Pfam" id="PF23544"/>
    </source>
</evidence>
<organism evidence="3 4">
    <name type="scientific">Exophiala oligosperma</name>
    <dbReference type="NCBI Taxonomy" id="215243"/>
    <lineage>
        <taxon>Eukaryota</taxon>
        <taxon>Fungi</taxon>
        <taxon>Dikarya</taxon>
        <taxon>Ascomycota</taxon>
        <taxon>Pezizomycotina</taxon>
        <taxon>Eurotiomycetes</taxon>
        <taxon>Chaetothyriomycetidae</taxon>
        <taxon>Chaetothyriales</taxon>
        <taxon>Herpotrichiellaceae</taxon>
        <taxon>Exophiala</taxon>
    </lineage>
</organism>
<dbReference type="InterPro" id="IPR010839">
    <property type="entry name" value="AtuA_N"/>
</dbReference>
<dbReference type="PANTHER" id="PTHR47585:SF1">
    <property type="entry name" value="DUF1446 DOMAIN-CONTAINING PROTEIN"/>
    <property type="match status" value="1"/>
</dbReference>
<dbReference type="Pfam" id="PF23544">
    <property type="entry name" value="AtuA_ferredoxin"/>
    <property type="match status" value="1"/>
</dbReference>
<dbReference type="OrthoDB" id="10265871at2759"/>
<dbReference type="Pfam" id="PF07287">
    <property type="entry name" value="AtuA"/>
    <property type="match status" value="1"/>
</dbReference>
<evidence type="ECO:0000313" key="4">
    <source>
        <dbReference type="Proteomes" id="UP000053342"/>
    </source>
</evidence>
<name>A0A0D2DB10_9EURO</name>
<feature type="domain" description="AtuA-like ferredoxin-fold" evidence="2">
    <location>
        <begin position="516"/>
        <end position="615"/>
    </location>
</feature>
<dbReference type="VEuPathDB" id="FungiDB:PV06_08227"/>
<evidence type="ECO:0008006" key="5">
    <source>
        <dbReference type="Google" id="ProtNLM"/>
    </source>
</evidence>
<dbReference type="PANTHER" id="PTHR47585">
    <property type="match status" value="1"/>
</dbReference>
<protein>
    <recommendedName>
        <fullName evidence="5">DUF1446 domain-containing protein</fullName>
    </recommendedName>
</protein>
<proteinExistence type="predicted"/>
<dbReference type="AlphaFoldDB" id="A0A0D2DB10"/>
<accession>A0A0D2DB10</accession>
<dbReference type="RefSeq" id="XP_016259846.1">
    <property type="nucleotide sequence ID" value="XM_016409538.1"/>
</dbReference>
<reference evidence="3 4" key="1">
    <citation type="submission" date="2015-01" db="EMBL/GenBank/DDBJ databases">
        <title>The Genome Sequence of Exophiala oligosperma CBS72588.</title>
        <authorList>
            <consortium name="The Broad Institute Genomics Platform"/>
            <person name="Cuomo C."/>
            <person name="de Hoog S."/>
            <person name="Gorbushina A."/>
            <person name="Stielow B."/>
            <person name="Teixiera M."/>
            <person name="Abouelleil A."/>
            <person name="Chapman S.B."/>
            <person name="Priest M."/>
            <person name="Young S.K."/>
            <person name="Wortman J."/>
            <person name="Nusbaum C."/>
            <person name="Birren B."/>
        </authorList>
    </citation>
    <scope>NUCLEOTIDE SEQUENCE [LARGE SCALE GENOMIC DNA]</scope>
    <source>
        <strain evidence="3 4">CBS 72588</strain>
    </source>
</reference>
<sequence>MSEANTVTNGHHRRPVRIANCSGAASDPGFQRYRQATAGPIDAITGDYLAEMNLAQNSQAYRAGTHSGWEPTAEDGLMQTLSIIADKRIKVVINGGALNPGGLAKNVAREAEAKDLNLKIAFVEGDDFYDRVDEILSPAYHLQHLDSENSHLSLDSHTDILRRKKSIVCANAYLGARGIIKALEHGADIVICGRVADASPVIGIAAWWHGWSLTDFDLLASALIAGHFIECSAYLTGGNFCDFERYPLQDLIDVGLGIVEVFGDGTLILTKHESLKGIVNVDTATSQLLYELQGLHYLNSDVIADLTGIEILPAGDNRVLVRGVTGLPPPSTTKLAIFYVGGYQIEMTVNATGSNALAKYNLMRAQLDYGMKARGIDKKLETYEFQVYALPEQDADTQERGTSYCRIFLQAPDPVILKEFSLVFRWFAMQHFHGMHCTSNIRNLSPPPKEFLVYFPALVPQTDIKEQALFVDSKGNIVNKYAAEPLEQTSVLGPRPSHETANSIELASFGETVRTSLDAVVLGRSGDKGGNVNLGLFVRERDEYDWLCSFMTIKRLEQLIGQDWRPEYWIERVEMPKIRAVHFVVYGILGCGVSSSSRLDCLGKGFVDWIRARHVDMPCRFVHRYQNPGSSRGQNGILPA</sequence>